<proteinExistence type="predicted"/>
<feature type="domain" description="Protein-glutamine gamma-glutamyltransferase-like C-terminal" evidence="2">
    <location>
        <begin position="131"/>
        <end position="201"/>
    </location>
</feature>
<dbReference type="Proteomes" id="UP000633205">
    <property type="component" value="Unassembled WGS sequence"/>
</dbReference>
<sequence>MMLRLAADLPDRDEAREWAERELEKAVYRESEPTLFDRVARAIGDFLASLFNPQIGGATWSPIWTIVIVAILVALIVVAFIIWGAPRGDHRTHRAPSSTVFDDDERSASELRAAADAMMRDGRWDDTVVLRFRAIARSADERGVLMAPPGMTAQAFAGAAASPFPDHREELRAAAGTFDDVRYLRRPASEEAAERIASLDRAIAGTRPARTPEAAFS</sequence>
<keyword evidence="1" id="KW-1133">Transmembrane helix</keyword>
<keyword evidence="1" id="KW-0472">Membrane</keyword>
<reference evidence="3" key="2">
    <citation type="submission" date="2020-09" db="EMBL/GenBank/DDBJ databases">
        <authorList>
            <person name="Sun Q."/>
            <person name="Zhou Y."/>
        </authorList>
    </citation>
    <scope>NUCLEOTIDE SEQUENCE</scope>
    <source>
        <strain evidence="3">CGMCC 1.15152</strain>
    </source>
</reference>
<evidence type="ECO:0000256" key="1">
    <source>
        <dbReference type="SAM" id="Phobius"/>
    </source>
</evidence>
<comment type="caution">
    <text evidence="3">The sequence shown here is derived from an EMBL/GenBank/DDBJ whole genome shotgun (WGS) entry which is preliminary data.</text>
</comment>
<dbReference type="AlphaFoldDB" id="A0A916Y9N7"/>
<keyword evidence="1" id="KW-0812">Transmembrane</keyword>
<organism evidence="3 4">
    <name type="scientific">Microbacterium faecale</name>
    <dbReference type="NCBI Taxonomy" id="1804630"/>
    <lineage>
        <taxon>Bacteria</taxon>
        <taxon>Bacillati</taxon>
        <taxon>Actinomycetota</taxon>
        <taxon>Actinomycetes</taxon>
        <taxon>Micrococcales</taxon>
        <taxon>Microbacteriaceae</taxon>
        <taxon>Microbacterium</taxon>
    </lineage>
</organism>
<reference evidence="3" key="1">
    <citation type="journal article" date="2014" name="Int. J. Syst. Evol. Microbiol.">
        <title>Complete genome sequence of Corynebacterium casei LMG S-19264T (=DSM 44701T), isolated from a smear-ripened cheese.</title>
        <authorList>
            <consortium name="US DOE Joint Genome Institute (JGI-PGF)"/>
            <person name="Walter F."/>
            <person name="Albersmeier A."/>
            <person name="Kalinowski J."/>
            <person name="Ruckert C."/>
        </authorList>
    </citation>
    <scope>NUCLEOTIDE SEQUENCE</scope>
    <source>
        <strain evidence="3">CGMCC 1.15152</strain>
    </source>
</reference>
<accession>A0A916Y9N7</accession>
<dbReference type="InterPro" id="IPR025403">
    <property type="entry name" value="TgpA-like_C"/>
</dbReference>
<keyword evidence="4" id="KW-1185">Reference proteome</keyword>
<protein>
    <recommendedName>
        <fullName evidence="2">Protein-glutamine gamma-glutamyltransferase-like C-terminal domain-containing protein</fullName>
    </recommendedName>
</protein>
<dbReference type="EMBL" id="BMHO01000001">
    <property type="protein sequence ID" value="GGD35455.1"/>
    <property type="molecule type" value="Genomic_DNA"/>
</dbReference>
<gene>
    <name evidence="3" type="ORF">GCM10010915_14970</name>
</gene>
<evidence type="ECO:0000259" key="2">
    <source>
        <dbReference type="Pfam" id="PF13559"/>
    </source>
</evidence>
<feature type="transmembrane region" description="Helical" evidence="1">
    <location>
        <begin position="63"/>
        <end position="85"/>
    </location>
</feature>
<evidence type="ECO:0000313" key="3">
    <source>
        <dbReference type="EMBL" id="GGD35455.1"/>
    </source>
</evidence>
<evidence type="ECO:0000313" key="4">
    <source>
        <dbReference type="Proteomes" id="UP000633205"/>
    </source>
</evidence>
<dbReference type="Pfam" id="PF13559">
    <property type="entry name" value="DUF4129"/>
    <property type="match status" value="1"/>
</dbReference>
<dbReference type="RefSeq" id="WP_188711655.1">
    <property type="nucleotide sequence ID" value="NZ_BMHO01000001.1"/>
</dbReference>
<name>A0A916Y9N7_9MICO</name>